<comment type="caution">
    <text evidence="1">The sequence shown here is derived from an EMBL/GenBank/DDBJ whole genome shotgun (WGS) entry which is preliminary data.</text>
</comment>
<name>A0A9J6A4V7_SOLCO</name>
<protein>
    <submittedName>
        <fullName evidence="1">Uncharacterized protein</fullName>
    </submittedName>
</protein>
<gene>
    <name evidence="1" type="ORF">H5410_018951</name>
</gene>
<dbReference type="OrthoDB" id="1303499at2759"/>
<proteinExistence type="predicted"/>
<accession>A0A9J6A4V7</accession>
<organism evidence="1 2">
    <name type="scientific">Solanum commersonii</name>
    <name type="common">Commerson's wild potato</name>
    <name type="synonym">Commerson's nightshade</name>
    <dbReference type="NCBI Taxonomy" id="4109"/>
    <lineage>
        <taxon>Eukaryota</taxon>
        <taxon>Viridiplantae</taxon>
        <taxon>Streptophyta</taxon>
        <taxon>Embryophyta</taxon>
        <taxon>Tracheophyta</taxon>
        <taxon>Spermatophyta</taxon>
        <taxon>Magnoliopsida</taxon>
        <taxon>eudicotyledons</taxon>
        <taxon>Gunneridae</taxon>
        <taxon>Pentapetalae</taxon>
        <taxon>asterids</taxon>
        <taxon>lamiids</taxon>
        <taxon>Solanales</taxon>
        <taxon>Solanaceae</taxon>
        <taxon>Solanoideae</taxon>
        <taxon>Solaneae</taxon>
        <taxon>Solanum</taxon>
    </lineage>
</organism>
<keyword evidence="2" id="KW-1185">Reference proteome</keyword>
<evidence type="ECO:0000313" key="1">
    <source>
        <dbReference type="EMBL" id="KAG5619127.1"/>
    </source>
</evidence>
<dbReference type="AlphaFoldDB" id="A0A9J6A4V7"/>
<dbReference type="EMBL" id="JACXVP010000003">
    <property type="protein sequence ID" value="KAG5619127.1"/>
    <property type="molecule type" value="Genomic_DNA"/>
</dbReference>
<evidence type="ECO:0000313" key="2">
    <source>
        <dbReference type="Proteomes" id="UP000824120"/>
    </source>
</evidence>
<sequence length="164" mass="18672">MNGDSDNECFHFPKHNPKIEAKHLILALEYTFGSKEEFKNAVSIHELKAGKSNRVGFSGSSLKCAFSATASSTTVKFFNARINDIVKLDAKIIVCMMLDARDKPIIILLEKLRYLLMARLQANKADRWNSDDVYARIWTKMKKILLVLFLKGRMNGTLKFLTEV</sequence>
<dbReference type="Proteomes" id="UP000824120">
    <property type="component" value="Chromosome 3"/>
</dbReference>
<reference evidence="1 2" key="1">
    <citation type="submission" date="2020-09" db="EMBL/GenBank/DDBJ databases">
        <title>De no assembly of potato wild relative species, Solanum commersonii.</title>
        <authorList>
            <person name="Cho K."/>
        </authorList>
    </citation>
    <scope>NUCLEOTIDE SEQUENCE [LARGE SCALE GENOMIC DNA]</scope>
    <source>
        <strain evidence="1">LZ3.2</strain>
        <tissue evidence="1">Leaf</tissue>
    </source>
</reference>